<gene>
    <name evidence="2" type="ORF">PGLA1383_LOCUS8191</name>
</gene>
<dbReference type="EMBL" id="CAJNNV010003693">
    <property type="protein sequence ID" value="CAE8589429.1"/>
    <property type="molecule type" value="Genomic_DNA"/>
</dbReference>
<protein>
    <submittedName>
        <fullName evidence="2">Uncharacterized protein</fullName>
    </submittedName>
</protein>
<dbReference type="OrthoDB" id="436226at2759"/>
<keyword evidence="3" id="KW-1185">Reference proteome</keyword>
<organism evidence="2 3">
    <name type="scientific">Polarella glacialis</name>
    <name type="common">Dinoflagellate</name>
    <dbReference type="NCBI Taxonomy" id="89957"/>
    <lineage>
        <taxon>Eukaryota</taxon>
        <taxon>Sar</taxon>
        <taxon>Alveolata</taxon>
        <taxon>Dinophyceae</taxon>
        <taxon>Suessiales</taxon>
        <taxon>Suessiaceae</taxon>
        <taxon>Polarella</taxon>
    </lineage>
</organism>
<accession>A0A813DNG8</accession>
<evidence type="ECO:0000313" key="3">
    <source>
        <dbReference type="Proteomes" id="UP000654075"/>
    </source>
</evidence>
<sequence>VLEPASLLELSGVKLIFEPANAEPQEYFSGFGKSNWNNCVIPSNSATFVFSTDGDKAAGELKRWGVLAVVTSSGSAAPPQETINKLMDRWVAETSRARGSRAKISLEPEDWDEARLRAVCARHGWEFEWMTEEGERRRRIEGAERARKVAVKTKSSAKSEEAASRWSFTGVTSALSSSLSIGQSQARQVQGQ</sequence>
<dbReference type="Proteomes" id="UP000654075">
    <property type="component" value="Unassembled WGS sequence"/>
</dbReference>
<proteinExistence type="predicted"/>
<feature type="non-terminal residue" evidence="2">
    <location>
        <position position="192"/>
    </location>
</feature>
<comment type="caution">
    <text evidence="2">The sequence shown here is derived from an EMBL/GenBank/DDBJ whole genome shotgun (WGS) entry which is preliminary data.</text>
</comment>
<feature type="region of interest" description="Disordered" evidence="1">
    <location>
        <begin position="147"/>
        <end position="167"/>
    </location>
</feature>
<evidence type="ECO:0000313" key="2">
    <source>
        <dbReference type="EMBL" id="CAE8589429.1"/>
    </source>
</evidence>
<evidence type="ECO:0000256" key="1">
    <source>
        <dbReference type="SAM" id="MobiDB-lite"/>
    </source>
</evidence>
<dbReference type="AlphaFoldDB" id="A0A813DNG8"/>
<name>A0A813DNG8_POLGL</name>
<reference evidence="2" key="1">
    <citation type="submission" date="2021-02" db="EMBL/GenBank/DDBJ databases">
        <authorList>
            <person name="Dougan E. K."/>
            <person name="Rhodes N."/>
            <person name="Thang M."/>
            <person name="Chan C."/>
        </authorList>
    </citation>
    <scope>NUCLEOTIDE SEQUENCE</scope>
</reference>